<feature type="compositionally biased region" description="Acidic residues" evidence="1">
    <location>
        <begin position="982"/>
        <end position="1023"/>
    </location>
</feature>
<feature type="compositionally biased region" description="Acidic residues" evidence="1">
    <location>
        <begin position="497"/>
        <end position="516"/>
    </location>
</feature>
<gene>
    <name evidence="2" type="ORF">L211DRAFT_854439</name>
</gene>
<feature type="region of interest" description="Disordered" evidence="1">
    <location>
        <begin position="925"/>
        <end position="1023"/>
    </location>
</feature>
<dbReference type="PANTHER" id="PTHR35711:SF1">
    <property type="entry name" value="ECTODERMAL, ISOFORM F"/>
    <property type="match status" value="1"/>
</dbReference>
<evidence type="ECO:0000256" key="1">
    <source>
        <dbReference type="SAM" id="MobiDB-lite"/>
    </source>
</evidence>
<keyword evidence="3" id="KW-1185">Reference proteome</keyword>
<feature type="compositionally biased region" description="Acidic residues" evidence="1">
    <location>
        <begin position="234"/>
        <end position="245"/>
    </location>
</feature>
<accession>A0A3N4L5J0</accession>
<dbReference type="EMBL" id="ML121692">
    <property type="protein sequence ID" value="RPB18123.1"/>
    <property type="molecule type" value="Genomic_DNA"/>
</dbReference>
<feature type="compositionally biased region" description="Acidic residues" evidence="1">
    <location>
        <begin position="162"/>
        <end position="176"/>
    </location>
</feature>
<protein>
    <submittedName>
        <fullName evidence="2">Uncharacterized protein</fullName>
    </submittedName>
</protein>
<feature type="region of interest" description="Disordered" evidence="1">
    <location>
        <begin position="492"/>
        <end position="533"/>
    </location>
</feature>
<dbReference type="AlphaFoldDB" id="A0A3N4L5J0"/>
<dbReference type="PANTHER" id="PTHR35711">
    <property type="entry name" value="EXPRESSED PROTEIN"/>
    <property type="match status" value="1"/>
</dbReference>
<dbReference type="Proteomes" id="UP000267821">
    <property type="component" value="Unassembled WGS sequence"/>
</dbReference>
<evidence type="ECO:0000313" key="3">
    <source>
        <dbReference type="Proteomes" id="UP000267821"/>
    </source>
</evidence>
<sequence length="1023" mass="114449">MPPKRKQPDANEDSEDDNHVIRSNHAHAKLVGFFEEDIPENLYGLWRLRFSTPIGQINYLTDKSISQAVNILAQDIAKKVRSGAVVRDKAVKAAREAHAAKYLDDPSPPTFRQLLPPLLIAPMDTNTMILDTSSGNPQPKRIRTQETIKGLQRKGVKGKQEDDQDKDEDEDEEVDAEELRQTLRGPKRIVGASKGMGYAKPVLKGDKGIVGVGTKWIVRPQGIRTSKKVVNVGEDNEEEEEEEEEAPKNIKTRSGTGSVGPQGTQTSKKVVIIEEDDEEEEEEAPKTIKTRSGTGRIQGGKGTVKPHGTRTSKKVIIIEEDNEQEEEVPTYSKIRSRKVNVGAGKGIVRPQGTRTSKKVVDNKEEEEAPTYTKTKSGMGSIEAGKGIVRPQGTRMSKKVMTIEEVEEDDEEEEEVPKNIKNKSGKVNVGGATRISKKIVAFEEDDEEEEEEAPAYIKTKSRKGYVGGAKGIVGGQGSGRLKGMVKISAVKITRVQREEEDEDEEEAADEEGQEEEEVEKKEVEEDEVEEEESSIVMDFDVFDKGGLDFYGFDREGLDYCWYETDGECWDLRLLAEQELTMVVTRKSLTKPEAKGKGKEMTRKRGASCDLRDDTTKRQSVNTKKSSSRPLKSNGKGQASTSSPGLPSSNESSGSAGGQHRGMESQCNISSTIKQTEKSRQGSSQLSYEWGSSEINQARSSLPPSIKLSVHDNNNRLNIPKKRLTGAKANTRRNRSFTQFDGITKAVVYNAANRIERITLFEEPLPDTDHTEYILAPVWKEAKIECRVDEERTSKIDAYLRSMQSHTRSHLVYEAKRHIVKLYEFDQTCSSEYIHKRSGVFQDGDYFNYTNSSEQWEGLPTMLEQSLLKVIQLGILGHCQVHGKVLRWEQAESYSIDNDELDEYAKELVEDLKRAEETHLIPCGYFEEGSPMLPDTEGEVDDMPTMYDKNTVYSPESERYDSSREDFEDAEKDSGDTVDTGSEAVEDEEEDGEDNSEDSDSEDADLEDEEDSDGQSEDGDSEDEL</sequence>
<dbReference type="OrthoDB" id="5478124at2759"/>
<feature type="region of interest" description="Disordered" evidence="1">
    <location>
        <begin position="588"/>
        <end position="662"/>
    </location>
</feature>
<feature type="compositionally biased region" description="Polar residues" evidence="1">
    <location>
        <begin position="252"/>
        <end position="268"/>
    </location>
</feature>
<proteinExistence type="predicted"/>
<feature type="compositionally biased region" description="Acidic residues" evidence="1">
    <location>
        <begin position="273"/>
        <end position="283"/>
    </location>
</feature>
<feature type="compositionally biased region" description="Polar residues" evidence="1">
    <location>
        <begin position="616"/>
        <end position="637"/>
    </location>
</feature>
<organism evidence="2 3">
    <name type="scientific">Terfezia boudieri ATCC MYA-4762</name>
    <dbReference type="NCBI Taxonomy" id="1051890"/>
    <lineage>
        <taxon>Eukaryota</taxon>
        <taxon>Fungi</taxon>
        <taxon>Dikarya</taxon>
        <taxon>Ascomycota</taxon>
        <taxon>Pezizomycotina</taxon>
        <taxon>Pezizomycetes</taxon>
        <taxon>Pezizales</taxon>
        <taxon>Pezizaceae</taxon>
        <taxon>Terfezia</taxon>
    </lineage>
</organism>
<feature type="region of interest" description="Disordered" evidence="1">
    <location>
        <begin position="229"/>
        <end position="315"/>
    </location>
</feature>
<feature type="region of interest" description="Disordered" evidence="1">
    <location>
        <begin position="130"/>
        <end position="183"/>
    </location>
</feature>
<evidence type="ECO:0000313" key="2">
    <source>
        <dbReference type="EMBL" id="RPB18123.1"/>
    </source>
</evidence>
<feature type="region of interest" description="Disordered" evidence="1">
    <location>
        <begin position="342"/>
        <end position="427"/>
    </location>
</feature>
<feature type="compositionally biased region" description="Basic and acidic residues" evidence="1">
    <location>
        <begin position="588"/>
        <end position="601"/>
    </location>
</feature>
<dbReference type="InParanoid" id="A0A3N4L5J0"/>
<feature type="compositionally biased region" description="Basic and acidic residues" evidence="1">
    <location>
        <begin position="954"/>
        <end position="963"/>
    </location>
</feature>
<feature type="compositionally biased region" description="Low complexity" evidence="1">
    <location>
        <begin position="638"/>
        <end position="652"/>
    </location>
</feature>
<feature type="compositionally biased region" description="Acidic residues" evidence="1">
    <location>
        <begin position="523"/>
        <end position="532"/>
    </location>
</feature>
<reference evidence="2 3" key="1">
    <citation type="journal article" date="2018" name="Nat. Ecol. Evol.">
        <title>Pezizomycetes genomes reveal the molecular basis of ectomycorrhizal truffle lifestyle.</title>
        <authorList>
            <person name="Murat C."/>
            <person name="Payen T."/>
            <person name="Noel B."/>
            <person name="Kuo A."/>
            <person name="Morin E."/>
            <person name="Chen J."/>
            <person name="Kohler A."/>
            <person name="Krizsan K."/>
            <person name="Balestrini R."/>
            <person name="Da Silva C."/>
            <person name="Montanini B."/>
            <person name="Hainaut M."/>
            <person name="Levati E."/>
            <person name="Barry K.W."/>
            <person name="Belfiori B."/>
            <person name="Cichocki N."/>
            <person name="Clum A."/>
            <person name="Dockter R.B."/>
            <person name="Fauchery L."/>
            <person name="Guy J."/>
            <person name="Iotti M."/>
            <person name="Le Tacon F."/>
            <person name="Lindquist E.A."/>
            <person name="Lipzen A."/>
            <person name="Malagnac F."/>
            <person name="Mello A."/>
            <person name="Molinier V."/>
            <person name="Miyauchi S."/>
            <person name="Poulain J."/>
            <person name="Riccioni C."/>
            <person name="Rubini A."/>
            <person name="Sitrit Y."/>
            <person name="Splivallo R."/>
            <person name="Traeger S."/>
            <person name="Wang M."/>
            <person name="Zifcakova L."/>
            <person name="Wipf D."/>
            <person name="Zambonelli A."/>
            <person name="Paolocci F."/>
            <person name="Nowrousian M."/>
            <person name="Ottonello S."/>
            <person name="Baldrian P."/>
            <person name="Spatafora J.W."/>
            <person name="Henrissat B."/>
            <person name="Nagy L.G."/>
            <person name="Aury J.M."/>
            <person name="Wincker P."/>
            <person name="Grigoriev I.V."/>
            <person name="Bonfante P."/>
            <person name="Martin F.M."/>
        </authorList>
    </citation>
    <scope>NUCLEOTIDE SEQUENCE [LARGE SCALE GENOMIC DNA]</scope>
    <source>
        <strain evidence="2 3">ATCC MYA-4762</strain>
    </source>
</reference>
<feature type="compositionally biased region" description="Acidic residues" evidence="1">
    <location>
        <begin position="403"/>
        <end position="414"/>
    </location>
</feature>
<name>A0A3N4L5J0_9PEZI</name>